<feature type="domain" description="Multidrug resistance protein MdtA-like barrel-sandwich hybrid" evidence="5">
    <location>
        <begin position="54"/>
        <end position="190"/>
    </location>
</feature>
<accession>A0ABQ2QHZ4</accession>
<evidence type="ECO:0000256" key="3">
    <source>
        <dbReference type="SAM" id="SignalP"/>
    </source>
</evidence>
<feature type="chain" id="PRO_5047011139" evidence="3">
    <location>
        <begin position="25"/>
        <end position="350"/>
    </location>
</feature>
<dbReference type="Gene3D" id="2.40.30.170">
    <property type="match status" value="1"/>
</dbReference>
<comment type="similarity">
    <text evidence="1">Belongs to the membrane fusion protein (MFP) (TC 8.A.1) family.</text>
</comment>
<dbReference type="RefSeq" id="WP_188954657.1">
    <property type="nucleotide sequence ID" value="NZ_BMQW01000003.1"/>
</dbReference>
<keyword evidence="7" id="KW-1185">Reference proteome</keyword>
<dbReference type="NCBIfam" id="TIGR01730">
    <property type="entry name" value="RND_mfp"/>
    <property type="match status" value="1"/>
</dbReference>
<feature type="signal peptide" evidence="3">
    <location>
        <begin position="1"/>
        <end position="24"/>
    </location>
</feature>
<feature type="domain" description="Multidrug resistance protein MdtA-like alpha-helical hairpin" evidence="4">
    <location>
        <begin position="94"/>
        <end position="163"/>
    </location>
</feature>
<keyword evidence="2" id="KW-0175">Coiled coil</keyword>
<name>A0ABQ2QHZ4_9GAMM</name>
<dbReference type="EMBL" id="BMQW01000003">
    <property type="protein sequence ID" value="GGP81957.1"/>
    <property type="molecule type" value="Genomic_DNA"/>
</dbReference>
<dbReference type="PANTHER" id="PTHR30469:SF18">
    <property type="entry name" value="RESISTANCE-NODULATION-CELL DIVISION (RND) EFFLUX MEMBRANE FUSION PROTEIN-RELATED"/>
    <property type="match status" value="1"/>
</dbReference>
<dbReference type="InterPro" id="IPR058625">
    <property type="entry name" value="MdtA-like_BSH"/>
</dbReference>
<dbReference type="Gene3D" id="1.10.287.470">
    <property type="entry name" value="Helix hairpin bin"/>
    <property type="match status" value="1"/>
</dbReference>
<evidence type="ECO:0000313" key="7">
    <source>
        <dbReference type="Proteomes" id="UP000654004"/>
    </source>
</evidence>
<dbReference type="Pfam" id="PF25917">
    <property type="entry name" value="BSH_RND"/>
    <property type="match status" value="1"/>
</dbReference>
<dbReference type="Proteomes" id="UP000654004">
    <property type="component" value="Unassembled WGS sequence"/>
</dbReference>
<dbReference type="InterPro" id="IPR006143">
    <property type="entry name" value="RND_pump_MFP"/>
</dbReference>
<dbReference type="SUPFAM" id="SSF111369">
    <property type="entry name" value="HlyD-like secretion proteins"/>
    <property type="match status" value="1"/>
</dbReference>
<comment type="caution">
    <text evidence="6">The sequence shown here is derived from an EMBL/GenBank/DDBJ whole genome shotgun (WGS) entry which is preliminary data.</text>
</comment>
<protein>
    <submittedName>
        <fullName evidence="6">Hemolysin D</fullName>
    </submittedName>
</protein>
<evidence type="ECO:0000259" key="4">
    <source>
        <dbReference type="Pfam" id="PF25876"/>
    </source>
</evidence>
<proteinExistence type="inferred from homology"/>
<dbReference type="Gene3D" id="2.40.50.100">
    <property type="match status" value="1"/>
</dbReference>
<dbReference type="InterPro" id="IPR058624">
    <property type="entry name" value="MdtA-like_HH"/>
</dbReference>
<dbReference type="PANTHER" id="PTHR30469">
    <property type="entry name" value="MULTIDRUG RESISTANCE PROTEIN MDTA"/>
    <property type="match status" value="1"/>
</dbReference>
<organism evidence="6 7">
    <name type="scientific">Shewanella ulleungensis</name>
    <dbReference type="NCBI Taxonomy" id="2282699"/>
    <lineage>
        <taxon>Bacteria</taxon>
        <taxon>Pseudomonadati</taxon>
        <taxon>Pseudomonadota</taxon>
        <taxon>Gammaproteobacteria</taxon>
        <taxon>Alteromonadales</taxon>
        <taxon>Shewanellaceae</taxon>
        <taxon>Shewanella</taxon>
    </lineage>
</organism>
<evidence type="ECO:0000256" key="2">
    <source>
        <dbReference type="SAM" id="Coils"/>
    </source>
</evidence>
<evidence type="ECO:0000256" key="1">
    <source>
        <dbReference type="ARBA" id="ARBA00009477"/>
    </source>
</evidence>
<dbReference type="Gene3D" id="2.40.420.20">
    <property type="match status" value="1"/>
</dbReference>
<keyword evidence="3" id="KW-0732">Signal</keyword>
<feature type="coiled-coil region" evidence="2">
    <location>
        <begin position="87"/>
        <end position="121"/>
    </location>
</feature>
<sequence length="350" mass="38085">MSRLLTSLSFIGAICTAISFPIFAASEAFDTVTLQYSNHAQPRVFDAKVEAVKAATVSAQTSGRIINIHYDVNDLVPQGAALLEITNKEQGAELAGAEAELAKAEAVNSEAQAQYTRYKELFPKGAISKGAMDEATAKAKSSAQAVSSAKAQLIKAKESLNYTIVSAPFSGRVTQRFVEQGETISYGQALFSGYDTQHLRVVFQVSQQDLIQIQQLESVRIQLADGKVISTTEINPFNFADQLTHSHAVRVNFINPNDTDNLVGQWVKVLFEQTSQPSLFIPISAIHQVGDLTSVFRKKGDNIVLNQVRLGFMDSTKQQAEVLSGLMPSDEIIIDAAQYLINANVAKVKE</sequence>
<evidence type="ECO:0000313" key="6">
    <source>
        <dbReference type="EMBL" id="GGP81957.1"/>
    </source>
</evidence>
<reference evidence="7" key="1">
    <citation type="journal article" date="2019" name="Int. J. Syst. Evol. Microbiol.">
        <title>The Global Catalogue of Microorganisms (GCM) 10K type strain sequencing project: providing services to taxonomists for standard genome sequencing and annotation.</title>
        <authorList>
            <consortium name="The Broad Institute Genomics Platform"/>
            <consortium name="The Broad Institute Genome Sequencing Center for Infectious Disease"/>
            <person name="Wu L."/>
            <person name="Ma J."/>
        </authorList>
    </citation>
    <scope>NUCLEOTIDE SEQUENCE [LARGE SCALE GENOMIC DNA]</scope>
    <source>
        <strain evidence="7">JCM 32305</strain>
    </source>
</reference>
<evidence type="ECO:0000259" key="5">
    <source>
        <dbReference type="Pfam" id="PF25917"/>
    </source>
</evidence>
<gene>
    <name evidence="6" type="ORF">GCM10009410_13670</name>
</gene>
<dbReference type="Pfam" id="PF25876">
    <property type="entry name" value="HH_MFP_RND"/>
    <property type="match status" value="1"/>
</dbReference>